<evidence type="ECO:0000256" key="2">
    <source>
        <dbReference type="ARBA" id="ARBA00023172"/>
    </source>
</evidence>
<dbReference type="AlphaFoldDB" id="A0AAN3SEC9"/>
<organism evidence="4 5">
    <name type="scientific">Escherichia coli MS 85-1</name>
    <dbReference type="NCBI Taxonomy" id="679202"/>
    <lineage>
        <taxon>Bacteria</taxon>
        <taxon>Pseudomonadati</taxon>
        <taxon>Pseudomonadota</taxon>
        <taxon>Gammaproteobacteria</taxon>
        <taxon>Enterobacterales</taxon>
        <taxon>Enterobacteriaceae</taxon>
        <taxon>Escherichia</taxon>
    </lineage>
</organism>
<proteinExistence type="predicted"/>
<evidence type="ECO:0000313" key="5">
    <source>
        <dbReference type="Proteomes" id="UP000005056"/>
    </source>
</evidence>
<dbReference type="InterPro" id="IPR013762">
    <property type="entry name" value="Integrase-like_cat_sf"/>
</dbReference>
<evidence type="ECO:0000313" key="4">
    <source>
        <dbReference type="EMBL" id="EFU34701.1"/>
    </source>
</evidence>
<comment type="caution">
    <text evidence="4">The sequence shown here is derived from an EMBL/GenBank/DDBJ whole genome shotgun (WGS) entry which is preliminary data.</text>
</comment>
<gene>
    <name evidence="4" type="ORF">HMPREF9350_03468</name>
</gene>
<dbReference type="EMBL" id="ADWQ01000015">
    <property type="protein sequence ID" value="EFU34701.1"/>
    <property type="molecule type" value="Genomic_DNA"/>
</dbReference>
<dbReference type="PROSITE" id="PS51898">
    <property type="entry name" value="TYR_RECOMBINASE"/>
    <property type="match status" value="1"/>
</dbReference>
<dbReference type="InterPro" id="IPR011010">
    <property type="entry name" value="DNA_brk_join_enz"/>
</dbReference>
<keyword evidence="2" id="KW-0233">DNA recombination</keyword>
<dbReference type="Pfam" id="PF00589">
    <property type="entry name" value="Phage_integrase"/>
    <property type="match status" value="1"/>
</dbReference>
<dbReference type="InterPro" id="IPR002104">
    <property type="entry name" value="Integrase_catalytic"/>
</dbReference>
<evidence type="ECO:0000259" key="3">
    <source>
        <dbReference type="PROSITE" id="PS51898"/>
    </source>
</evidence>
<dbReference type="GO" id="GO:0003677">
    <property type="term" value="F:DNA binding"/>
    <property type="evidence" value="ECO:0007669"/>
    <property type="project" value="InterPro"/>
</dbReference>
<dbReference type="GO" id="GO:0006310">
    <property type="term" value="P:DNA recombination"/>
    <property type="evidence" value="ECO:0007669"/>
    <property type="project" value="UniProtKB-KW"/>
</dbReference>
<keyword evidence="1" id="KW-0229">DNA integration</keyword>
<dbReference type="PANTHER" id="PTHR30349">
    <property type="entry name" value="PHAGE INTEGRASE-RELATED"/>
    <property type="match status" value="1"/>
</dbReference>
<feature type="domain" description="Tyr recombinase" evidence="3">
    <location>
        <begin position="176"/>
        <end position="400"/>
    </location>
</feature>
<sequence>MGYGHMKDNYKVTTFVMDSGERYCMVVDRSSCLPVYYPTLFLTTQIRNRGDAFSTMLAAASNLVVLLRFLDNRGIDLEQRFLTKNFFKPYELDDLRDFAQRKQGKKLLVASSTPWLEDASSDTVDNGTLHSRLTTYAKYLGWYAMHILKTAEPGVVEQINEMLQHIKIRRPSKKRRNSEWQDRSLNDVQLDTLFEVIKPGSDLNPFSIDVQRRNRLMILLLFYLGIRGGELLNIRIQDIDFSTNRIRIFRRADELADSRTNQPHAKTRDRLLPLAESLVQELHSYIIQDRRKVRNAKKNDYLFVTYKLGPTVGNPISKGGYHKIFSVVRAVSPQLYAATGHSFRHTWNRKFSERMDAMNEQVSEERQEQLRSYLMGWRDGSGTAATYNKRFIQQKGFEAALALQEGNGTRLPKDMKNDDE</sequence>
<name>A0AAN3SEC9_ECOLX</name>
<accession>A0AAN3SEC9</accession>
<protein>
    <submittedName>
        <fullName evidence="4">Site-specific recombinase, phage integrase family</fullName>
    </submittedName>
</protein>
<dbReference type="Proteomes" id="UP000005056">
    <property type="component" value="Unassembled WGS sequence"/>
</dbReference>
<evidence type="ECO:0000256" key="1">
    <source>
        <dbReference type="ARBA" id="ARBA00022908"/>
    </source>
</evidence>
<dbReference type="GO" id="GO:0015074">
    <property type="term" value="P:DNA integration"/>
    <property type="evidence" value="ECO:0007669"/>
    <property type="project" value="UniProtKB-KW"/>
</dbReference>
<dbReference type="SUPFAM" id="SSF56349">
    <property type="entry name" value="DNA breaking-rejoining enzymes"/>
    <property type="match status" value="1"/>
</dbReference>
<dbReference type="Gene3D" id="1.10.443.10">
    <property type="entry name" value="Intergrase catalytic core"/>
    <property type="match status" value="1"/>
</dbReference>
<dbReference type="CDD" id="cd00397">
    <property type="entry name" value="DNA_BRE_C"/>
    <property type="match status" value="1"/>
</dbReference>
<reference evidence="4 5" key="1">
    <citation type="submission" date="2010-09" db="EMBL/GenBank/DDBJ databases">
        <authorList>
            <person name="Weinstock G."/>
            <person name="Sodergren E."/>
            <person name="Clifton S."/>
            <person name="Fulton L."/>
            <person name="Fulton B."/>
            <person name="Courtney L."/>
            <person name="Fronick C."/>
            <person name="Harrison M."/>
            <person name="Strong C."/>
            <person name="Farmer C."/>
            <person name="Delahaunty K."/>
            <person name="Markovic C."/>
            <person name="Hall O."/>
            <person name="Minx P."/>
            <person name="Tomlinson C."/>
            <person name="Mitreva M."/>
            <person name="Hou S."/>
            <person name="Chen J."/>
            <person name="Wollam A."/>
            <person name="Pepin K.H."/>
            <person name="Johnson M."/>
            <person name="Bhonagiri V."/>
            <person name="Zhang X."/>
            <person name="Suruliraj S."/>
            <person name="Warren W."/>
            <person name="Chinwalla A."/>
            <person name="Mardis E.R."/>
            <person name="Wilson R.K."/>
        </authorList>
    </citation>
    <scope>NUCLEOTIDE SEQUENCE [LARGE SCALE GENOMIC DNA]</scope>
    <source>
        <strain evidence="4 5">MS 85-1</strain>
    </source>
</reference>
<dbReference type="InterPro" id="IPR050090">
    <property type="entry name" value="Tyrosine_recombinase_XerCD"/>
</dbReference>